<keyword evidence="3" id="KW-1185">Reference proteome</keyword>
<accession>A0AAJ0F6V1</accession>
<comment type="caution">
    <text evidence="2">The sequence shown here is derived from an EMBL/GenBank/DDBJ whole genome shotgun (WGS) entry which is preliminary data.</text>
</comment>
<dbReference type="Pfam" id="PF06985">
    <property type="entry name" value="HET"/>
    <property type="match status" value="1"/>
</dbReference>
<name>A0AAJ0F6V1_9PEZI</name>
<evidence type="ECO:0000313" key="2">
    <source>
        <dbReference type="EMBL" id="KAK1752728.1"/>
    </source>
</evidence>
<evidence type="ECO:0000259" key="1">
    <source>
        <dbReference type="Pfam" id="PF06985"/>
    </source>
</evidence>
<evidence type="ECO:0000313" key="3">
    <source>
        <dbReference type="Proteomes" id="UP001239445"/>
    </source>
</evidence>
<dbReference type="InterPro" id="IPR010730">
    <property type="entry name" value="HET"/>
</dbReference>
<dbReference type="EMBL" id="MU839839">
    <property type="protein sequence ID" value="KAK1752728.1"/>
    <property type="molecule type" value="Genomic_DNA"/>
</dbReference>
<dbReference type="PANTHER" id="PTHR33112">
    <property type="entry name" value="DOMAIN PROTEIN, PUTATIVE-RELATED"/>
    <property type="match status" value="1"/>
</dbReference>
<proteinExistence type="predicted"/>
<organism evidence="2 3">
    <name type="scientific">Echria macrotheca</name>
    <dbReference type="NCBI Taxonomy" id="438768"/>
    <lineage>
        <taxon>Eukaryota</taxon>
        <taxon>Fungi</taxon>
        <taxon>Dikarya</taxon>
        <taxon>Ascomycota</taxon>
        <taxon>Pezizomycotina</taxon>
        <taxon>Sordariomycetes</taxon>
        <taxon>Sordariomycetidae</taxon>
        <taxon>Sordariales</taxon>
        <taxon>Schizotheciaceae</taxon>
        <taxon>Echria</taxon>
    </lineage>
</organism>
<gene>
    <name evidence="2" type="ORF">QBC47DRAFT_463250</name>
</gene>
<dbReference type="PANTHER" id="PTHR33112:SF16">
    <property type="entry name" value="HETEROKARYON INCOMPATIBILITY DOMAIN-CONTAINING PROTEIN"/>
    <property type="match status" value="1"/>
</dbReference>
<reference evidence="2" key="1">
    <citation type="submission" date="2023-06" db="EMBL/GenBank/DDBJ databases">
        <title>Genome-scale phylogeny and comparative genomics of the fungal order Sordariales.</title>
        <authorList>
            <consortium name="Lawrence Berkeley National Laboratory"/>
            <person name="Hensen N."/>
            <person name="Bonometti L."/>
            <person name="Westerberg I."/>
            <person name="Brannstrom I.O."/>
            <person name="Guillou S."/>
            <person name="Cros-Aarteil S."/>
            <person name="Calhoun S."/>
            <person name="Haridas S."/>
            <person name="Kuo A."/>
            <person name="Mondo S."/>
            <person name="Pangilinan J."/>
            <person name="Riley R."/>
            <person name="Labutti K."/>
            <person name="Andreopoulos B."/>
            <person name="Lipzen A."/>
            <person name="Chen C."/>
            <person name="Yanf M."/>
            <person name="Daum C."/>
            <person name="Ng V."/>
            <person name="Clum A."/>
            <person name="Steindorff A."/>
            <person name="Ohm R."/>
            <person name="Martin F."/>
            <person name="Silar P."/>
            <person name="Natvig D."/>
            <person name="Lalanne C."/>
            <person name="Gautier V."/>
            <person name="Ament-Velasquez S.L."/>
            <person name="Kruys A."/>
            <person name="Hutchinson M.I."/>
            <person name="Powell A.J."/>
            <person name="Barry K."/>
            <person name="Miller A.N."/>
            <person name="Grigoriev I.V."/>
            <person name="Debuchy R."/>
            <person name="Gladieux P."/>
            <person name="Thoren M.H."/>
            <person name="Johannesson H."/>
        </authorList>
    </citation>
    <scope>NUCLEOTIDE SEQUENCE</scope>
    <source>
        <strain evidence="2">PSN4</strain>
    </source>
</reference>
<protein>
    <submittedName>
        <fullName evidence="2">Heterokaryon incompatibility protein-domain-containing protein</fullName>
    </submittedName>
</protein>
<dbReference type="Proteomes" id="UP001239445">
    <property type="component" value="Unassembled WGS sequence"/>
</dbReference>
<sequence length="783" mass="86688">MEQYREYFQLHQELLTVAAEGRIDVVRTLVQRILECGEDGVPSTGGEAEFGFGEAIQKAIAAGHRELVRTILDGITNRHLTQGEFAAVRQAAAAEGCHDIARVLFEKAAAWTYPDDPDPALRPLDVQQPTNAAHKLPESITADGGYCWSCDAMFAPAGVADLRSLGGYSHSTLVDLEESANRGCQLCRVILANFEPSGLPPRDQWSTKKMVFHLCCTRGPEDVLDRWWKWRNAIASAPRRQTIKDCSHICSAIEDADTLVGSLVDDVEVEANHEYQLPVVNIALMAEEGDSLASCFPRIVSFPSNESRSAFELLFAEKARAWLRECRESHPGCKQPRTDGRAASSFLPTRLLKVTRGKDGDEPQVALHATHGYVAAECEYVALSYCWGEPQPNTTRRENLRARLESGIDMETLPRTIQDAARATLALGLGYLWVDAMCIVQDDPTDVKREIWNMGKVYQMATLTLFASAASKASEGFLHLCGRYPELGGKRPLATGRVSGEVSWGAVQTIYSFHHPLDRRAWAMQEHILSPRRLVFSLHEPVWDCNSVARPKTVTASNLRYGLDYTGRDLFGGKPGSSLSAHAKGKFWRDLVSTYTYRRLTNTSDRLNAITGVTNEVCALWNDSHVFGMLRSDLILQLAWRTSAWGSRGVLPDVAPSWSWAHLADTIISFLHCFEEGDWVPDAHIAASSSSGTDIYDRDSRELVLDARMMPANDLDFLVPVVLGLDSLRYTPGGGNFWLDCYDGADVGETPCADSASYRRLGLVVVEETGKWDDCPKQSITLV</sequence>
<feature type="domain" description="Heterokaryon incompatibility" evidence="1">
    <location>
        <begin position="380"/>
        <end position="526"/>
    </location>
</feature>
<dbReference type="AlphaFoldDB" id="A0AAJ0F6V1"/>